<feature type="compositionally biased region" description="Low complexity" evidence="9">
    <location>
        <begin position="157"/>
        <end position="172"/>
    </location>
</feature>
<dbReference type="Pfam" id="PF02270">
    <property type="entry name" value="TFIIF_beta"/>
    <property type="match status" value="1"/>
</dbReference>
<evidence type="ECO:0000256" key="9">
    <source>
        <dbReference type="SAM" id="MobiDB-lite"/>
    </source>
</evidence>
<evidence type="ECO:0000259" key="10">
    <source>
        <dbReference type="Pfam" id="PF02270"/>
    </source>
</evidence>
<feature type="region of interest" description="Disordered" evidence="9">
    <location>
        <begin position="157"/>
        <end position="179"/>
    </location>
</feature>
<evidence type="ECO:0000256" key="2">
    <source>
        <dbReference type="ARBA" id="ARBA00009543"/>
    </source>
</evidence>
<keyword evidence="7" id="KW-0539">Nucleus</keyword>
<evidence type="ECO:0000256" key="3">
    <source>
        <dbReference type="ARBA" id="ARBA00020815"/>
    </source>
</evidence>
<reference evidence="14" key="1">
    <citation type="submission" date="2017-02" db="UniProtKB">
        <authorList>
            <consortium name="WormBaseParasite"/>
        </authorList>
    </citation>
    <scope>IDENTIFICATION</scope>
</reference>
<dbReference type="InterPro" id="IPR036388">
    <property type="entry name" value="WH-like_DNA-bd_sf"/>
</dbReference>
<comment type="subcellular location">
    <subcellularLocation>
        <location evidence="1">Nucleus</location>
    </subcellularLocation>
</comment>
<evidence type="ECO:0000256" key="1">
    <source>
        <dbReference type="ARBA" id="ARBA00004123"/>
    </source>
</evidence>
<evidence type="ECO:0000256" key="5">
    <source>
        <dbReference type="ARBA" id="ARBA00023125"/>
    </source>
</evidence>
<comment type="similarity">
    <text evidence="2">Belongs to the TFIIF beta subunit family.</text>
</comment>
<protein>
    <recommendedName>
        <fullName evidence="3">General transcription factor IIF subunit 2</fullName>
    </recommendedName>
    <alternativeName>
        <fullName evidence="8">Transcription initiation factor IIF subunit beta</fullName>
    </alternativeName>
</protein>
<dbReference type="InterPro" id="IPR011039">
    <property type="entry name" value="TFIIF_interaction"/>
</dbReference>
<dbReference type="STRING" id="60517.A0A0R3W1K6"/>
<dbReference type="InterPro" id="IPR040504">
    <property type="entry name" value="TFIIF_beta_N"/>
</dbReference>
<feature type="domain" description="TFIIF beta subunit HTH" evidence="10">
    <location>
        <begin position="254"/>
        <end position="317"/>
    </location>
</feature>
<dbReference type="GO" id="GO:0006367">
    <property type="term" value="P:transcription initiation at RNA polymerase II promoter"/>
    <property type="evidence" value="ECO:0007669"/>
    <property type="project" value="InterPro"/>
</dbReference>
<evidence type="ECO:0000256" key="4">
    <source>
        <dbReference type="ARBA" id="ARBA00023015"/>
    </source>
</evidence>
<dbReference type="SUPFAM" id="SSF50916">
    <property type="entry name" value="Rap30/74 interaction domains"/>
    <property type="match status" value="1"/>
</dbReference>
<dbReference type="InterPro" id="IPR003196">
    <property type="entry name" value="TFIIF_beta"/>
</dbReference>
<evidence type="ECO:0000313" key="14">
    <source>
        <dbReference type="WBParaSite" id="TASK_0000362101-mRNA-1"/>
    </source>
</evidence>
<dbReference type="PANTHER" id="PTHR10445:SF0">
    <property type="entry name" value="GENERAL TRANSCRIPTION FACTOR IIF SUBUNIT 2"/>
    <property type="match status" value="1"/>
</dbReference>
<keyword evidence="5" id="KW-0238">DNA-binding</keyword>
<keyword evidence="13" id="KW-1185">Reference proteome</keyword>
<dbReference type="SUPFAM" id="SSF46785">
    <property type="entry name" value="Winged helix' DNA-binding domain"/>
    <property type="match status" value="1"/>
</dbReference>
<accession>A0A0R3W1K6</accession>
<dbReference type="FunFam" id="1.10.10.10:FF:000035">
    <property type="entry name" value="General transcription factor IIF subunit 2"/>
    <property type="match status" value="1"/>
</dbReference>
<proteinExistence type="inferred from homology"/>
<evidence type="ECO:0000256" key="6">
    <source>
        <dbReference type="ARBA" id="ARBA00023163"/>
    </source>
</evidence>
<evidence type="ECO:0000256" key="8">
    <source>
        <dbReference type="ARBA" id="ARBA00033388"/>
    </source>
</evidence>
<keyword evidence="4" id="KW-0805">Transcription regulation</keyword>
<reference evidence="12 13" key="2">
    <citation type="submission" date="2018-11" db="EMBL/GenBank/DDBJ databases">
        <authorList>
            <consortium name="Pathogen Informatics"/>
        </authorList>
    </citation>
    <scope>NUCLEOTIDE SEQUENCE [LARGE SCALE GENOMIC DNA]</scope>
</reference>
<dbReference type="Gene3D" id="1.10.10.10">
    <property type="entry name" value="Winged helix-like DNA-binding domain superfamily/Winged helix DNA-binding domain"/>
    <property type="match status" value="1"/>
</dbReference>
<dbReference type="WBParaSite" id="TASK_0000362101-mRNA-1">
    <property type="protein sequence ID" value="TASK_0000362101-mRNA-1"/>
    <property type="gene ID" value="TASK_0000362101"/>
</dbReference>
<dbReference type="EMBL" id="UYRS01018306">
    <property type="protein sequence ID" value="VDK32095.1"/>
    <property type="molecule type" value="Genomic_DNA"/>
</dbReference>
<dbReference type="GO" id="GO:0006368">
    <property type="term" value="P:transcription elongation by RNA polymerase II"/>
    <property type="evidence" value="ECO:0007669"/>
    <property type="project" value="UniProtKB-ARBA"/>
</dbReference>
<dbReference type="InterPro" id="IPR040450">
    <property type="entry name" value="TFIIF_beta_HTH"/>
</dbReference>
<evidence type="ECO:0000313" key="12">
    <source>
        <dbReference type="EMBL" id="VDK32095.1"/>
    </source>
</evidence>
<dbReference type="OrthoDB" id="26094at2759"/>
<dbReference type="Pfam" id="PF17683">
    <property type="entry name" value="TFIIF_beta_N"/>
    <property type="match status" value="1"/>
</dbReference>
<dbReference type="AlphaFoldDB" id="A0A0R3W1K6"/>
<dbReference type="GO" id="GO:0003677">
    <property type="term" value="F:DNA binding"/>
    <property type="evidence" value="ECO:0007669"/>
    <property type="project" value="UniProtKB-KW"/>
</dbReference>
<name>A0A0R3W1K6_TAEAS</name>
<dbReference type="GO" id="GO:0005674">
    <property type="term" value="C:transcription factor TFIIF complex"/>
    <property type="evidence" value="ECO:0007669"/>
    <property type="project" value="InterPro"/>
</dbReference>
<dbReference type="Proteomes" id="UP000282613">
    <property type="component" value="Unassembled WGS sequence"/>
</dbReference>
<gene>
    <name evidence="12" type="ORF">TASK_LOCUS3622</name>
</gene>
<evidence type="ECO:0000259" key="11">
    <source>
        <dbReference type="Pfam" id="PF17683"/>
    </source>
</evidence>
<dbReference type="PANTHER" id="PTHR10445">
    <property type="entry name" value="GENERAL TRANSCRIPTION FACTOR IIF SUBUNIT 2"/>
    <property type="match status" value="1"/>
</dbReference>
<organism evidence="14">
    <name type="scientific">Taenia asiatica</name>
    <name type="common">Asian tapeworm</name>
    <dbReference type="NCBI Taxonomy" id="60517"/>
    <lineage>
        <taxon>Eukaryota</taxon>
        <taxon>Metazoa</taxon>
        <taxon>Spiralia</taxon>
        <taxon>Lophotrochozoa</taxon>
        <taxon>Platyhelminthes</taxon>
        <taxon>Cestoda</taxon>
        <taxon>Eucestoda</taxon>
        <taxon>Cyclophyllidea</taxon>
        <taxon>Taeniidae</taxon>
        <taxon>Taenia</taxon>
    </lineage>
</organism>
<sequence length="327" mass="36602">MSASGSGSSDGLIEAHALHPVDTSRAKDGVWLVKVPNYLADLWLKSNTDRTVGKVVMSTVDIGHGSKEQRQSSDVHLITDDSLIAEAGENSDLIPKVSPKTFRSLYFVASSKEHQFLVQTIPLPNTPPGKNRFGPSRISSTMVGQELVILCEEDSQAPLPSSESASSSVPSAQRTRPGKRYSLFGRVNSRAECQPPPNAKYMRLKALQLKAKNRARHEVCVLDKPVQTHLPVANHAFNQIEFGARKKREGKNLRREREDVLQDLFKAFEKHQYYAFKDLLLLTKQPVTYLTEILKGIAVFNSRPPHQNMWELKPEYRHYTSKEGSTA</sequence>
<feature type="domain" description="TFIIF beta subunit N-terminal" evidence="11">
    <location>
        <begin position="28"/>
        <end position="195"/>
    </location>
</feature>
<evidence type="ECO:0000256" key="7">
    <source>
        <dbReference type="ARBA" id="ARBA00023242"/>
    </source>
</evidence>
<evidence type="ECO:0000313" key="13">
    <source>
        <dbReference type="Proteomes" id="UP000282613"/>
    </source>
</evidence>
<dbReference type="InterPro" id="IPR036390">
    <property type="entry name" value="WH_DNA-bd_sf"/>
</dbReference>
<keyword evidence="6" id="KW-0804">Transcription</keyword>